<feature type="compositionally biased region" description="Low complexity" evidence="3">
    <location>
        <begin position="63"/>
        <end position="79"/>
    </location>
</feature>
<dbReference type="Proteomes" id="UP001430953">
    <property type="component" value="Unassembled WGS sequence"/>
</dbReference>
<name>A0AAW2FYE0_9HYME</name>
<organism evidence="5 6">
    <name type="scientific">Cardiocondyla obscurior</name>
    <dbReference type="NCBI Taxonomy" id="286306"/>
    <lineage>
        <taxon>Eukaryota</taxon>
        <taxon>Metazoa</taxon>
        <taxon>Ecdysozoa</taxon>
        <taxon>Arthropoda</taxon>
        <taxon>Hexapoda</taxon>
        <taxon>Insecta</taxon>
        <taxon>Pterygota</taxon>
        <taxon>Neoptera</taxon>
        <taxon>Endopterygota</taxon>
        <taxon>Hymenoptera</taxon>
        <taxon>Apocrita</taxon>
        <taxon>Aculeata</taxon>
        <taxon>Formicoidea</taxon>
        <taxon>Formicidae</taxon>
        <taxon>Myrmicinae</taxon>
        <taxon>Cardiocondyla</taxon>
    </lineage>
</organism>
<dbReference type="EMBL" id="JADYXP020000007">
    <property type="protein sequence ID" value="KAL0120996.1"/>
    <property type="molecule type" value="Genomic_DNA"/>
</dbReference>
<dbReference type="PANTHER" id="PTHR28637:SF1">
    <property type="entry name" value="DNA REPLICATION FACTOR CDT1"/>
    <property type="match status" value="1"/>
</dbReference>
<dbReference type="AlphaFoldDB" id="A0AAW2FYE0"/>
<dbReference type="GO" id="GO:0000278">
    <property type="term" value="P:mitotic cell cycle"/>
    <property type="evidence" value="ECO:0007669"/>
    <property type="project" value="TreeGrafter"/>
</dbReference>
<comment type="similarity">
    <text evidence="1">Belongs to the Cdt1 family.</text>
</comment>
<dbReference type="Pfam" id="PF16679">
    <property type="entry name" value="CDT1_C"/>
    <property type="match status" value="1"/>
</dbReference>
<keyword evidence="2" id="KW-0131">Cell cycle</keyword>
<dbReference type="PANTHER" id="PTHR28637">
    <property type="entry name" value="DNA REPLICATION FACTOR CDT1"/>
    <property type="match status" value="1"/>
</dbReference>
<dbReference type="Gene3D" id="1.10.10.1420">
    <property type="entry name" value="DNA replication factor Cdt1, C-terminal WH domain"/>
    <property type="match status" value="1"/>
</dbReference>
<evidence type="ECO:0000313" key="6">
    <source>
        <dbReference type="Proteomes" id="UP001430953"/>
    </source>
</evidence>
<dbReference type="GO" id="GO:0071163">
    <property type="term" value="P:DNA replication preinitiation complex assembly"/>
    <property type="evidence" value="ECO:0007669"/>
    <property type="project" value="InterPro"/>
</dbReference>
<comment type="caution">
    <text evidence="5">The sequence shown here is derived from an EMBL/GenBank/DDBJ whole genome shotgun (WGS) entry which is preliminary data.</text>
</comment>
<reference evidence="5 6" key="1">
    <citation type="submission" date="2023-03" db="EMBL/GenBank/DDBJ databases">
        <title>High recombination rates correlate with genetic variation in Cardiocondyla obscurior ants.</title>
        <authorList>
            <person name="Errbii M."/>
        </authorList>
    </citation>
    <scope>NUCLEOTIDE SEQUENCE [LARGE SCALE GENOMIC DNA]</scope>
    <source>
        <strain evidence="5">Alpha-2009</strain>
        <tissue evidence="5">Whole body</tissue>
    </source>
</reference>
<gene>
    <name evidence="5" type="ORF">PUN28_008612</name>
</gene>
<keyword evidence="6" id="KW-1185">Reference proteome</keyword>
<evidence type="ECO:0000256" key="3">
    <source>
        <dbReference type="SAM" id="MobiDB-lite"/>
    </source>
</evidence>
<evidence type="ECO:0000313" key="5">
    <source>
        <dbReference type="EMBL" id="KAL0120996.1"/>
    </source>
</evidence>
<feature type="domain" description="DNA replication factor Cdt1 C-terminal" evidence="4">
    <location>
        <begin position="116"/>
        <end position="210"/>
    </location>
</feature>
<evidence type="ECO:0000259" key="4">
    <source>
        <dbReference type="Pfam" id="PF16679"/>
    </source>
</evidence>
<dbReference type="GO" id="GO:0000076">
    <property type="term" value="P:DNA replication checkpoint signaling"/>
    <property type="evidence" value="ECO:0007669"/>
    <property type="project" value="TreeGrafter"/>
</dbReference>
<evidence type="ECO:0000256" key="1">
    <source>
        <dbReference type="ARBA" id="ARBA00008356"/>
    </source>
</evidence>
<accession>A0AAW2FYE0</accession>
<dbReference type="GO" id="GO:0003677">
    <property type="term" value="F:DNA binding"/>
    <property type="evidence" value="ECO:0007669"/>
    <property type="project" value="InterPro"/>
</dbReference>
<dbReference type="GO" id="GO:0005634">
    <property type="term" value="C:nucleus"/>
    <property type="evidence" value="ECO:0007669"/>
    <property type="project" value="TreeGrafter"/>
</dbReference>
<dbReference type="GO" id="GO:0070182">
    <property type="term" value="F:DNA polymerase binding"/>
    <property type="evidence" value="ECO:0007669"/>
    <property type="project" value="TreeGrafter"/>
</dbReference>
<dbReference type="InterPro" id="IPR032054">
    <property type="entry name" value="Cdt1_C"/>
</dbReference>
<dbReference type="InterPro" id="IPR038090">
    <property type="entry name" value="Cdt1_C_WH_dom_sf"/>
</dbReference>
<evidence type="ECO:0000256" key="2">
    <source>
        <dbReference type="ARBA" id="ARBA00023306"/>
    </source>
</evidence>
<dbReference type="InterPro" id="IPR045173">
    <property type="entry name" value="Cdt1"/>
</dbReference>
<feature type="region of interest" description="Disordered" evidence="3">
    <location>
        <begin position="60"/>
        <end position="79"/>
    </location>
</feature>
<dbReference type="GO" id="GO:0030174">
    <property type="term" value="P:regulation of DNA-templated DNA replication initiation"/>
    <property type="evidence" value="ECO:0007669"/>
    <property type="project" value="InterPro"/>
</dbReference>
<protein>
    <recommendedName>
        <fullName evidence="4">DNA replication factor Cdt1 C-terminal domain-containing protein</fullName>
    </recommendedName>
</protein>
<sequence length="242" mass="27446">MRPRIMRCSAQFLINKLIIENGFKVSLRKDQVIRRIHKAKSLFNCGTRMEKALQRLAEANLNSKSTTSSSTQDSTTQITEDNIPKVNITVVDTPSNIPSAQTNQFSALFKGIPKALLEKVRAKQAARALEAMTRTPNADKEAALYSRLPELAKLLRNIFVAEKKSVLSMDVVVQKLDNSFRIKLTLQEIEEHIRELCKLLPMWANIHNVRKADYLKLDKNIELAKVIKRLEILAENKINPAS</sequence>
<dbReference type="CDD" id="cd08767">
    <property type="entry name" value="Cdt1_c"/>
    <property type="match status" value="1"/>
</dbReference>
<proteinExistence type="inferred from homology"/>